<dbReference type="InterPro" id="IPR056693">
    <property type="entry name" value="DUF7791"/>
</dbReference>
<proteinExistence type="predicted"/>
<feature type="domain" description="Nephrocystin 3-like N-terminal" evidence="2">
    <location>
        <begin position="283"/>
        <end position="461"/>
    </location>
</feature>
<accession>A0A6A6GY90</accession>
<evidence type="ECO:0000313" key="5">
    <source>
        <dbReference type="Proteomes" id="UP000800092"/>
    </source>
</evidence>
<dbReference type="Proteomes" id="UP000800092">
    <property type="component" value="Unassembled WGS sequence"/>
</dbReference>
<dbReference type="PANTHER" id="PTHR10039:SF5">
    <property type="entry name" value="NACHT DOMAIN-CONTAINING PROTEIN"/>
    <property type="match status" value="1"/>
</dbReference>
<organism evidence="4 5">
    <name type="scientific">Viridothelium virens</name>
    <name type="common">Speckled blister lichen</name>
    <name type="synonym">Trypethelium virens</name>
    <dbReference type="NCBI Taxonomy" id="1048519"/>
    <lineage>
        <taxon>Eukaryota</taxon>
        <taxon>Fungi</taxon>
        <taxon>Dikarya</taxon>
        <taxon>Ascomycota</taxon>
        <taxon>Pezizomycotina</taxon>
        <taxon>Dothideomycetes</taxon>
        <taxon>Dothideomycetes incertae sedis</taxon>
        <taxon>Trypetheliales</taxon>
        <taxon>Trypetheliaceae</taxon>
        <taxon>Viridothelium</taxon>
    </lineage>
</organism>
<protein>
    <submittedName>
        <fullName evidence="4">Uncharacterized protein</fullName>
    </submittedName>
</protein>
<dbReference type="Pfam" id="PF24883">
    <property type="entry name" value="NPHP3_N"/>
    <property type="match status" value="1"/>
</dbReference>
<dbReference type="Pfam" id="PF25053">
    <property type="entry name" value="DUF7791"/>
    <property type="match status" value="1"/>
</dbReference>
<dbReference type="PANTHER" id="PTHR10039">
    <property type="entry name" value="AMELOGENIN"/>
    <property type="match status" value="1"/>
</dbReference>
<evidence type="ECO:0000313" key="4">
    <source>
        <dbReference type="EMBL" id="KAF2230774.1"/>
    </source>
</evidence>
<sequence>MDPVTTFSLASSIITVVDVSVKSMQKCREVYEEGSTLRNLDTEEIARHLYDENATLEKSMTKTPQSQLEGNREISELSAKVSETARHLLQELERVKTGSKRNVFATARKLAKTAFKSEYLKETQKKLENYREMLEFKILQRLDFRSLKLREDCRELDERVQRLIISLNDGHKSIEHIVTAENQLTQDSIIQFFKDRDEEREASRISSARLQKARKSLWFPEISSRQEDIAEAHPGTCEWLLHDDLRNFATETSLRETDHYCSQVDSGKRDTNTKLQQELSESRARFLDWLVDGKGIFWFTGKAGSGKSTLMKNLASHRKTEGYLRKWAGEADLLTPSPSFFCLGFGSSSLQKSLRGFLRSLLWQLTSRRPDLTSTVITQSGYESDVDNMENDFQAMNIWTEARLRTALKQFLSKKPQRLFFCIFIDGIDEIEDNANELKHFLEVLDDLKATPGVKLCAASRPEQRLRFVFGACPQTRLQDVNKKDILQATQDELLSSLSSMFPDQEKKIRNLISAIALKAEGVFLWASIVIKDIDTGAKNADSLDMLYARLDNLPNELDNLFRRMTESLDPLYRSEMETYLQILLVRGTEYRLTLMHFALLNPEVQIHLRNGDWKYFKSQEFIKLCQKTEIRIHVCCAGLVEVAKEVKGENIRYLRGLKMYNVSDEVATRIQALGIRTVQFIHRSVQEWILAHSDKILRGSNWILRGNLDLFSCVSGYLSLLPELNEEANCLLSPRDVGSLFIDVMTIASNIDALSGHSIVETVERAEQILQNVNQRTKLRLLRRCQGGYSFETFNMLFRSRVFFRDYLGLAAAFGLYNTVSSSIEFYGRDRVENLTQALINCLNGLDSLVMDGWYSIQVLTRIAMTITELLRRGADPMISIDILHDSVWTFEMSPWVCFIRIISSDCFAEELGEADDILGRAADPEIFIKALESATRAFVTAGADCEGQSFLYAIIVKVPDDAVVREPFIMFQESILAYLKRTIGLVELHNAGKPFNHLNTTYLSRICSCLEERNVSYPGKWHPTSKLPFRINSDGPPKLAFGPREASSQLLFMDRGRFGREVINGFVRRLSTSMDISFPPIEMHHDMMERLKDSISISTCELTSLGAIQTSWNSPAGVYFVWPKAQVAGSVELPNGLTNFTALIKYHAGINKDALSTPQSLRKLYNSDLLSEGEDPIILSE</sequence>
<keyword evidence="1" id="KW-0677">Repeat</keyword>
<dbReference type="InterPro" id="IPR027417">
    <property type="entry name" value="P-loop_NTPase"/>
</dbReference>
<dbReference type="AlphaFoldDB" id="A0A6A6GY90"/>
<dbReference type="EMBL" id="ML991836">
    <property type="protein sequence ID" value="KAF2230774.1"/>
    <property type="molecule type" value="Genomic_DNA"/>
</dbReference>
<feature type="domain" description="DUF7791" evidence="3">
    <location>
        <begin position="568"/>
        <end position="691"/>
    </location>
</feature>
<evidence type="ECO:0000259" key="2">
    <source>
        <dbReference type="Pfam" id="PF24883"/>
    </source>
</evidence>
<dbReference type="OrthoDB" id="3944243at2759"/>
<dbReference type="SUPFAM" id="SSF52540">
    <property type="entry name" value="P-loop containing nucleoside triphosphate hydrolases"/>
    <property type="match status" value="1"/>
</dbReference>
<gene>
    <name evidence="4" type="ORF">EV356DRAFT_536139</name>
</gene>
<dbReference type="Gene3D" id="3.40.50.300">
    <property type="entry name" value="P-loop containing nucleotide triphosphate hydrolases"/>
    <property type="match status" value="1"/>
</dbReference>
<name>A0A6A6GY90_VIRVR</name>
<keyword evidence="5" id="KW-1185">Reference proteome</keyword>
<evidence type="ECO:0000259" key="3">
    <source>
        <dbReference type="Pfam" id="PF25053"/>
    </source>
</evidence>
<dbReference type="InterPro" id="IPR056884">
    <property type="entry name" value="NPHP3-like_N"/>
</dbReference>
<reference evidence="4" key="1">
    <citation type="journal article" date="2020" name="Stud. Mycol.">
        <title>101 Dothideomycetes genomes: a test case for predicting lifestyles and emergence of pathogens.</title>
        <authorList>
            <person name="Haridas S."/>
            <person name="Albert R."/>
            <person name="Binder M."/>
            <person name="Bloem J."/>
            <person name="Labutti K."/>
            <person name="Salamov A."/>
            <person name="Andreopoulos B."/>
            <person name="Baker S."/>
            <person name="Barry K."/>
            <person name="Bills G."/>
            <person name="Bluhm B."/>
            <person name="Cannon C."/>
            <person name="Castanera R."/>
            <person name="Culley D."/>
            <person name="Daum C."/>
            <person name="Ezra D."/>
            <person name="Gonzalez J."/>
            <person name="Henrissat B."/>
            <person name="Kuo A."/>
            <person name="Liang C."/>
            <person name="Lipzen A."/>
            <person name="Lutzoni F."/>
            <person name="Magnuson J."/>
            <person name="Mondo S."/>
            <person name="Nolan M."/>
            <person name="Ohm R."/>
            <person name="Pangilinan J."/>
            <person name="Park H.-J."/>
            <person name="Ramirez L."/>
            <person name="Alfaro M."/>
            <person name="Sun H."/>
            <person name="Tritt A."/>
            <person name="Yoshinaga Y."/>
            <person name="Zwiers L.-H."/>
            <person name="Turgeon B."/>
            <person name="Goodwin S."/>
            <person name="Spatafora J."/>
            <person name="Crous P."/>
            <person name="Grigoriev I."/>
        </authorList>
    </citation>
    <scope>NUCLEOTIDE SEQUENCE</scope>
    <source>
        <strain evidence="4">Tuck. ex Michener</strain>
    </source>
</reference>
<evidence type="ECO:0000256" key="1">
    <source>
        <dbReference type="ARBA" id="ARBA00022737"/>
    </source>
</evidence>